<evidence type="ECO:0000313" key="5">
    <source>
        <dbReference type="EMBL" id="TCD26512.1"/>
    </source>
</evidence>
<dbReference type="Pfam" id="PF12833">
    <property type="entry name" value="HTH_18"/>
    <property type="match status" value="1"/>
</dbReference>
<reference evidence="5 6" key="1">
    <citation type="submission" date="2019-02" db="EMBL/GenBank/DDBJ databases">
        <title>Pedobacter sp. RP-3-21 sp. nov., isolated from Arctic soil.</title>
        <authorList>
            <person name="Dahal R.H."/>
        </authorList>
    </citation>
    <scope>NUCLEOTIDE SEQUENCE [LARGE SCALE GENOMIC DNA]</scope>
    <source>
        <strain evidence="5 6">RP-3-21</strain>
    </source>
</reference>
<evidence type="ECO:0000256" key="2">
    <source>
        <dbReference type="ARBA" id="ARBA00023125"/>
    </source>
</evidence>
<protein>
    <submittedName>
        <fullName evidence="5">AraC family transcriptional regulator</fullName>
    </submittedName>
</protein>
<sequence length="294" mass="33887">MNLESKEANNKRLNFRLANVELNRGEQLQLKAEDNLQAKEADNTCVLIVKCGCILIGRGSDRQEVSEGHTFITNGSVQLLKVVAECHSTCIKLICFDTEVLFSLNLSESLLLNLHSWFLDNSNKYFISYNENILKVADLLETVLENNFGNPMNEEALLCAFKVMIYETIGLLRTDYINVNSSRQLRLYSDFYYMLRRNYRKEHMVSFYADKLFVTSRHLSMVIKNQSGKTASALIESFIVQDARRLLERNKLSIAQIADKLNFSDQVHFGKYFKRITGLSPKNFRNRLLLPQVC</sequence>
<evidence type="ECO:0000256" key="1">
    <source>
        <dbReference type="ARBA" id="ARBA00023015"/>
    </source>
</evidence>
<keyword evidence="1" id="KW-0805">Transcription regulation</keyword>
<dbReference type="RefSeq" id="WP_131530809.1">
    <property type="nucleotide sequence ID" value="NZ_SJSO01000009.1"/>
</dbReference>
<proteinExistence type="predicted"/>
<keyword evidence="2" id="KW-0238">DNA-binding</keyword>
<evidence type="ECO:0000256" key="3">
    <source>
        <dbReference type="ARBA" id="ARBA00023163"/>
    </source>
</evidence>
<evidence type="ECO:0000259" key="4">
    <source>
        <dbReference type="PROSITE" id="PS01124"/>
    </source>
</evidence>
<dbReference type="OrthoDB" id="632644at2"/>
<dbReference type="Gene3D" id="1.10.10.60">
    <property type="entry name" value="Homeodomain-like"/>
    <property type="match status" value="1"/>
</dbReference>
<dbReference type="InterPro" id="IPR009057">
    <property type="entry name" value="Homeodomain-like_sf"/>
</dbReference>
<keyword evidence="3" id="KW-0804">Transcription</keyword>
<dbReference type="PROSITE" id="PS01124">
    <property type="entry name" value="HTH_ARAC_FAMILY_2"/>
    <property type="match status" value="1"/>
</dbReference>
<dbReference type="GO" id="GO:0003700">
    <property type="term" value="F:DNA-binding transcription factor activity"/>
    <property type="evidence" value="ECO:0007669"/>
    <property type="project" value="InterPro"/>
</dbReference>
<dbReference type="Proteomes" id="UP000293925">
    <property type="component" value="Unassembled WGS sequence"/>
</dbReference>
<comment type="caution">
    <text evidence="5">The sequence shown here is derived from an EMBL/GenBank/DDBJ whole genome shotgun (WGS) entry which is preliminary data.</text>
</comment>
<dbReference type="GO" id="GO:0043565">
    <property type="term" value="F:sequence-specific DNA binding"/>
    <property type="evidence" value="ECO:0007669"/>
    <property type="project" value="InterPro"/>
</dbReference>
<feature type="domain" description="HTH araC/xylS-type" evidence="4">
    <location>
        <begin position="189"/>
        <end position="287"/>
    </location>
</feature>
<dbReference type="InterPro" id="IPR018060">
    <property type="entry name" value="HTH_AraC"/>
</dbReference>
<accession>A0A4R0Q5B8</accession>
<dbReference type="SMART" id="SM00342">
    <property type="entry name" value="HTH_ARAC"/>
    <property type="match status" value="1"/>
</dbReference>
<gene>
    <name evidence="5" type="ORF">EZ456_13035</name>
</gene>
<evidence type="ECO:0000313" key="6">
    <source>
        <dbReference type="Proteomes" id="UP000293925"/>
    </source>
</evidence>
<name>A0A4R0Q5B8_9SPHI</name>
<dbReference type="SUPFAM" id="SSF46689">
    <property type="entry name" value="Homeodomain-like"/>
    <property type="match status" value="1"/>
</dbReference>
<dbReference type="PANTHER" id="PTHR43280:SF32">
    <property type="entry name" value="TRANSCRIPTIONAL REGULATORY PROTEIN"/>
    <property type="match status" value="1"/>
</dbReference>
<dbReference type="AlphaFoldDB" id="A0A4R0Q5B8"/>
<organism evidence="5 6">
    <name type="scientific">Pedobacter psychrodurus</name>
    <dbReference type="NCBI Taxonomy" id="2530456"/>
    <lineage>
        <taxon>Bacteria</taxon>
        <taxon>Pseudomonadati</taxon>
        <taxon>Bacteroidota</taxon>
        <taxon>Sphingobacteriia</taxon>
        <taxon>Sphingobacteriales</taxon>
        <taxon>Sphingobacteriaceae</taxon>
        <taxon>Pedobacter</taxon>
    </lineage>
</organism>
<dbReference type="PANTHER" id="PTHR43280">
    <property type="entry name" value="ARAC-FAMILY TRANSCRIPTIONAL REGULATOR"/>
    <property type="match status" value="1"/>
</dbReference>
<keyword evidence="6" id="KW-1185">Reference proteome</keyword>
<dbReference type="EMBL" id="SJSO01000009">
    <property type="protein sequence ID" value="TCD26512.1"/>
    <property type="molecule type" value="Genomic_DNA"/>
</dbReference>